<evidence type="ECO:0000256" key="2">
    <source>
        <dbReference type="SAM" id="SignalP"/>
    </source>
</evidence>
<dbReference type="RefSeq" id="WP_399649928.1">
    <property type="nucleotide sequence ID" value="NZ_JBITYG010000004.1"/>
</dbReference>
<dbReference type="PROSITE" id="PS51318">
    <property type="entry name" value="TAT"/>
    <property type="match status" value="1"/>
</dbReference>
<evidence type="ECO:0000313" key="4">
    <source>
        <dbReference type="Proteomes" id="UP001614394"/>
    </source>
</evidence>
<name>A0ABW8C9I5_9ACTN</name>
<dbReference type="InterPro" id="IPR006311">
    <property type="entry name" value="TAT_signal"/>
</dbReference>
<dbReference type="Gene3D" id="2.130.10.10">
    <property type="entry name" value="YVTN repeat-like/Quinoprotein amine dehydrogenase"/>
    <property type="match status" value="1"/>
</dbReference>
<dbReference type="Pfam" id="PF10282">
    <property type="entry name" value="Lactonase"/>
    <property type="match status" value="1"/>
</dbReference>
<dbReference type="PANTHER" id="PTHR30344">
    <property type="entry name" value="6-PHOSPHOGLUCONOLACTONASE-RELATED"/>
    <property type="match status" value="1"/>
</dbReference>
<dbReference type="InterPro" id="IPR019405">
    <property type="entry name" value="Lactonase_7-beta_prop"/>
</dbReference>
<dbReference type="Proteomes" id="UP001614394">
    <property type="component" value="Unassembled WGS sequence"/>
</dbReference>
<proteinExistence type="inferred from homology"/>
<dbReference type="SUPFAM" id="SSF51004">
    <property type="entry name" value="C-terminal (heme d1) domain of cytochrome cd1-nitrite reductase"/>
    <property type="match status" value="1"/>
</dbReference>
<dbReference type="PROSITE" id="PS51257">
    <property type="entry name" value="PROKAR_LIPOPROTEIN"/>
    <property type="match status" value="1"/>
</dbReference>
<dbReference type="InterPro" id="IPR011048">
    <property type="entry name" value="Haem_d1_sf"/>
</dbReference>
<dbReference type="EMBL" id="JBITYG010000004">
    <property type="protein sequence ID" value="MFI9102026.1"/>
    <property type="molecule type" value="Genomic_DNA"/>
</dbReference>
<gene>
    <name evidence="3" type="ORF">ACIGXA_16035</name>
</gene>
<accession>A0ABW8C9I5</accession>
<evidence type="ECO:0000313" key="3">
    <source>
        <dbReference type="EMBL" id="MFI9102026.1"/>
    </source>
</evidence>
<sequence>MGRRGLLAAAAAAAATAGLGCAPGATARAELPASTAKKPSATGTKPLCLGVYTSVSGGGKGVALTAYEPSTGAITSTGVVTGVADPSFLAFGPSTSTLYTVNERSPGAVTAIALHGGSNGAPKVLGSRPTGGDGPCHLSVHPGGRYLLSANYDSGSVAVHPIGQDGKLGARTALVRHSSPPPGPGQDGPHAHQIITAPDGRFVLAVDLGNDTVYTYQLDETAGTLHQVSFAALRPGAGPRSLTFHPGGKFAYLANELDNTVVVCGYNAATGKLTPGAPQSTGTGSVKSYPAQLLVTADGAFAYLANRGHNSITRYAVESAGATLRLLDTVPVGGDFPRHIAFDPTGRLLFAANQKSNTVTVLNVDTKTGKLTLAGKPFAAPGVVCVLPSP</sequence>
<organism evidence="3 4">
    <name type="scientific">Streptomyces fildesensis</name>
    <dbReference type="NCBI Taxonomy" id="375757"/>
    <lineage>
        <taxon>Bacteria</taxon>
        <taxon>Bacillati</taxon>
        <taxon>Actinomycetota</taxon>
        <taxon>Actinomycetes</taxon>
        <taxon>Kitasatosporales</taxon>
        <taxon>Streptomycetaceae</taxon>
        <taxon>Streptomyces</taxon>
    </lineage>
</organism>
<evidence type="ECO:0000256" key="1">
    <source>
        <dbReference type="ARBA" id="ARBA00005564"/>
    </source>
</evidence>
<keyword evidence="2" id="KW-0732">Signal</keyword>
<feature type="chain" id="PRO_5045538186" evidence="2">
    <location>
        <begin position="28"/>
        <end position="390"/>
    </location>
</feature>
<comment type="similarity">
    <text evidence="1">Belongs to the cycloisomerase 2 family.</text>
</comment>
<protein>
    <submittedName>
        <fullName evidence="3">Lactonase family protein</fullName>
    </submittedName>
</protein>
<dbReference type="InterPro" id="IPR050282">
    <property type="entry name" value="Cycloisomerase_2"/>
</dbReference>
<comment type="caution">
    <text evidence="3">The sequence shown here is derived from an EMBL/GenBank/DDBJ whole genome shotgun (WGS) entry which is preliminary data.</text>
</comment>
<feature type="signal peptide" evidence="2">
    <location>
        <begin position="1"/>
        <end position="27"/>
    </location>
</feature>
<dbReference type="PANTHER" id="PTHR30344:SF1">
    <property type="entry name" value="6-PHOSPHOGLUCONOLACTONASE"/>
    <property type="match status" value="1"/>
</dbReference>
<reference evidence="3 4" key="1">
    <citation type="submission" date="2024-10" db="EMBL/GenBank/DDBJ databases">
        <title>The Natural Products Discovery Center: Release of the First 8490 Sequenced Strains for Exploring Actinobacteria Biosynthetic Diversity.</title>
        <authorList>
            <person name="Kalkreuter E."/>
            <person name="Kautsar S.A."/>
            <person name="Yang D."/>
            <person name="Bader C.D."/>
            <person name="Teijaro C.N."/>
            <person name="Fluegel L."/>
            <person name="Davis C.M."/>
            <person name="Simpson J.R."/>
            <person name="Lauterbach L."/>
            <person name="Steele A.D."/>
            <person name="Gui C."/>
            <person name="Meng S."/>
            <person name="Li G."/>
            <person name="Viehrig K."/>
            <person name="Ye F."/>
            <person name="Su P."/>
            <person name="Kiefer A.F."/>
            <person name="Nichols A."/>
            <person name="Cepeda A.J."/>
            <person name="Yan W."/>
            <person name="Fan B."/>
            <person name="Jiang Y."/>
            <person name="Adhikari A."/>
            <person name="Zheng C.-J."/>
            <person name="Schuster L."/>
            <person name="Cowan T.M."/>
            <person name="Smanski M.J."/>
            <person name="Chevrette M.G."/>
            <person name="De Carvalho L.P.S."/>
            <person name="Shen B."/>
        </authorList>
    </citation>
    <scope>NUCLEOTIDE SEQUENCE [LARGE SCALE GENOMIC DNA]</scope>
    <source>
        <strain evidence="3 4">NPDC053399</strain>
    </source>
</reference>
<dbReference type="InterPro" id="IPR015943">
    <property type="entry name" value="WD40/YVTN_repeat-like_dom_sf"/>
</dbReference>
<keyword evidence="4" id="KW-1185">Reference proteome</keyword>